<feature type="transmembrane region" description="Helical" evidence="1">
    <location>
        <begin position="40"/>
        <end position="60"/>
    </location>
</feature>
<evidence type="ECO:0000313" key="3">
    <source>
        <dbReference type="Proteomes" id="UP000619545"/>
    </source>
</evidence>
<dbReference type="PIRSF" id="PIRSF004990">
    <property type="entry name" value="UCP004990"/>
    <property type="match status" value="1"/>
</dbReference>
<keyword evidence="1" id="KW-0812">Transmembrane</keyword>
<dbReference type="Pfam" id="PF09889">
    <property type="entry name" value="DUF2116"/>
    <property type="match status" value="1"/>
</dbReference>
<dbReference type="OMA" id="CRMEYER"/>
<dbReference type="Proteomes" id="UP000619545">
    <property type="component" value="Unassembled WGS sequence"/>
</dbReference>
<evidence type="ECO:0000313" key="2">
    <source>
        <dbReference type="EMBL" id="HII70012.1"/>
    </source>
</evidence>
<reference evidence="2" key="1">
    <citation type="journal article" date="2020" name="bioRxiv">
        <title>A rank-normalized archaeal taxonomy based on genome phylogeny resolves widespread incomplete and uneven classifications.</title>
        <authorList>
            <person name="Rinke C."/>
            <person name="Chuvochina M."/>
            <person name="Mussig A.J."/>
            <person name="Chaumeil P.-A."/>
            <person name="Waite D.W."/>
            <person name="Whitman W.B."/>
            <person name="Parks D.H."/>
            <person name="Hugenholtz P."/>
        </authorList>
    </citation>
    <scope>NUCLEOTIDE SEQUENCE</scope>
    <source>
        <strain evidence="2">UBA8853</strain>
    </source>
</reference>
<accession>A0A832WM89</accession>
<sequence>MTERVPPHSHCIVCGAAIPEGERFCSEKCRMEYERRRKKAATLQWMLAGALIALGVVLMLRGV</sequence>
<comment type="caution">
    <text evidence="2">The sequence shown here is derived from an EMBL/GenBank/DDBJ whole genome shotgun (WGS) entry which is preliminary data.</text>
</comment>
<dbReference type="EMBL" id="DUJS01000002">
    <property type="protein sequence ID" value="HII70012.1"/>
    <property type="molecule type" value="Genomic_DNA"/>
</dbReference>
<dbReference type="RefSeq" id="WP_011019130.1">
    <property type="nucleotide sequence ID" value="NZ_DUJS01000002.1"/>
</dbReference>
<keyword evidence="1" id="KW-0472">Membrane</keyword>
<dbReference type="InterPro" id="IPR019216">
    <property type="entry name" value="DUF2116_treble_clef"/>
</dbReference>
<gene>
    <name evidence="2" type="ORF">HA336_02105</name>
</gene>
<name>A0A832WM89_9EURY</name>
<dbReference type="AlphaFoldDB" id="A0A832WM89"/>
<protein>
    <submittedName>
        <fullName evidence="2">DUF2116 family Zn-ribbon domain-containing protein</fullName>
    </submittedName>
</protein>
<dbReference type="GeneID" id="1476862"/>
<organism evidence="2 3">
    <name type="scientific">Methanopyrus kandleri</name>
    <dbReference type="NCBI Taxonomy" id="2320"/>
    <lineage>
        <taxon>Archaea</taxon>
        <taxon>Methanobacteriati</taxon>
        <taxon>Methanobacteriota</taxon>
        <taxon>Methanomada group</taxon>
        <taxon>Methanopyri</taxon>
        <taxon>Methanopyrales</taxon>
        <taxon>Methanopyraceae</taxon>
        <taxon>Methanopyrus</taxon>
    </lineage>
</organism>
<keyword evidence="1" id="KW-1133">Transmembrane helix</keyword>
<proteinExistence type="predicted"/>
<evidence type="ECO:0000256" key="1">
    <source>
        <dbReference type="SAM" id="Phobius"/>
    </source>
</evidence>